<dbReference type="PANTHER" id="PTHR43201">
    <property type="entry name" value="ACYL-COA SYNTHETASE"/>
    <property type="match status" value="1"/>
</dbReference>
<comment type="caution">
    <text evidence="3">The sequence shown here is derived from an EMBL/GenBank/DDBJ whole genome shotgun (WGS) entry which is preliminary data.</text>
</comment>
<proteinExistence type="predicted"/>
<dbReference type="Gene3D" id="3.40.50.12780">
    <property type="entry name" value="N-terminal domain of ligase-like"/>
    <property type="match status" value="1"/>
</dbReference>
<dbReference type="InterPro" id="IPR000873">
    <property type="entry name" value="AMP-dep_synth/lig_dom"/>
</dbReference>
<sequence>MPVHRTPSVPTDLDVDLAQDLAGLAAREPHRMYARERGRSVTVGDLDAEVDRVVSVLAEAGVGPGTRVAVSLPNSALHIAVVFALMRHRALWVPLNTKLKGAPLAHLLDDSGATHLIAERDGSIAQAVDAQLRAEHGCGLDVLASLSKDAGVVLSRGREVGDVPDPIPDTALLMYTSGTTGPPKGVRVTQAMLRAAALGAVEVTDVAVGDVLYLWEPIFHIGGAQVLLIPLYTRASLAITERFSASRFWTEVHQFDVTHIHYLGGILQILLQCPETDLERDNRVRVAWGAGATPAVREACAKRFGFALHETYGMTETSSIVTVNRGVADHGVGSPLPWFDVRIAADDDEPGAVGEILVRGHIPGLLTPGYLGRPEADAAARDGDWFRTGDNGYLDETGHLHFVGRASDSIRVRGENVSAWQVEDVVARHPDVDRCAVVGVPSDVGESDILLLITSPRPQMVDARAVVEWASDHLAPFQLPRYVRVIDEMPLTPSQRVAKHELPRGLQNAIDCAPRPI</sequence>
<dbReference type="InterPro" id="IPR020845">
    <property type="entry name" value="AMP-binding_CS"/>
</dbReference>
<name>A0ABW2QEY2_9MICO</name>
<dbReference type="Pfam" id="PF00501">
    <property type="entry name" value="AMP-binding"/>
    <property type="match status" value="1"/>
</dbReference>
<gene>
    <name evidence="3" type="ORF">ACFQQL_11685</name>
</gene>
<dbReference type="PROSITE" id="PS00455">
    <property type="entry name" value="AMP_BINDING"/>
    <property type="match status" value="1"/>
</dbReference>
<evidence type="ECO:0000313" key="4">
    <source>
        <dbReference type="Proteomes" id="UP001596455"/>
    </source>
</evidence>
<dbReference type="Pfam" id="PF13193">
    <property type="entry name" value="AMP-binding_C"/>
    <property type="match status" value="1"/>
</dbReference>
<dbReference type="Proteomes" id="UP001596455">
    <property type="component" value="Unassembled WGS sequence"/>
</dbReference>
<feature type="domain" description="AMP-dependent synthetase/ligase" evidence="1">
    <location>
        <begin position="25"/>
        <end position="371"/>
    </location>
</feature>
<evidence type="ECO:0000313" key="3">
    <source>
        <dbReference type="EMBL" id="MFC7405773.1"/>
    </source>
</evidence>
<evidence type="ECO:0000259" key="2">
    <source>
        <dbReference type="Pfam" id="PF13193"/>
    </source>
</evidence>
<dbReference type="RefSeq" id="WP_382394514.1">
    <property type="nucleotide sequence ID" value="NZ_JBHTCQ010000002.1"/>
</dbReference>
<organism evidence="3 4">
    <name type="scientific">Georgenia alba</name>
    <dbReference type="NCBI Taxonomy" id="2233858"/>
    <lineage>
        <taxon>Bacteria</taxon>
        <taxon>Bacillati</taxon>
        <taxon>Actinomycetota</taxon>
        <taxon>Actinomycetes</taxon>
        <taxon>Micrococcales</taxon>
        <taxon>Bogoriellaceae</taxon>
        <taxon>Georgenia</taxon>
    </lineage>
</organism>
<dbReference type="SUPFAM" id="SSF56801">
    <property type="entry name" value="Acetyl-CoA synthetase-like"/>
    <property type="match status" value="1"/>
</dbReference>
<keyword evidence="4" id="KW-1185">Reference proteome</keyword>
<dbReference type="InterPro" id="IPR042099">
    <property type="entry name" value="ANL_N_sf"/>
</dbReference>
<dbReference type="Gene3D" id="3.30.300.30">
    <property type="match status" value="1"/>
</dbReference>
<dbReference type="EMBL" id="JBHTCQ010000002">
    <property type="protein sequence ID" value="MFC7405773.1"/>
    <property type="molecule type" value="Genomic_DNA"/>
</dbReference>
<feature type="domain" description="AMP-binding enzyme C-terminal" evidence="2">
    <location>
        <begin position="421"/>
        <end position="494"/>
    </location>
</feature>
<dbReference type="PANTHER" id="PTHR43201:SF32">
    <property type="entry name" value="2-SUCCINYLBENZOATE--COA LIGASE, CHLOROPLASTIC_PEROXISOMAL"/>
    <property type="match status" value="1"/>
</dbReference>
<evidence type="ECO:0000259" key="1">
    <source>
        <dbReference type="Pfam" id="PF00501"/>
    </source>
</evidence>
<dbReference type="InterPro" id="IPR045851">
    <property type="entry name" value="AMP-bd_C_sf"/>
</dbReference>
<accession>A0ABW2QEY2</accession>
<protein>
    <submittedName>
        <fullName evidence="3">Class I adenylate-forming enzyme family protein</fullName>
    </submittedName>
</protein>
<dbReference type="InterPro" id="IPR025110">
    <property type="entry name" value="AMP-bd_C"/>
</dbReference>
<reference evidence="4" key="1">
    <citation type="journal article" date="2019" name="Int. J. Syst. Evol. Microbiol.">
        <title>The Global Catalogue of Microorganisms (GCM) 10K type strain sequencing project: providing services to taxonomists for standard genome sequencing and annotation.</title>
        <authorList>
            <consortium name="The Broad Institute Genomics Platform"/>
            <consortium name="The Broad Institute Genome Sequencing Center for Infectious Disease"/>
            <person name="Wu L."/>
            <person name="Ma J."/>
        </authorList>
    </citation>
    <scope>NUCLEOTIDE SEQUENCE [LARGE SCALE GENOMIC DNA]</scope>
    <source>
        <strain evidence="4">JCM 1490</strain>
    </source>
</reference>